<organism evidence="2 3">
    <name type="scientific">Dreissena polymorpha</name>
    <name type="common">Zebra mussel</name>
    <name type="synonym">Mytilus polymorpha</name>
    <dbReference type="NCBI Taxonomy" id="45954"/>
    <lineage>
        <taxon>Eukaryota</taxon>
        <taxon>Metazoa</taxon>
        <taxon>Spiralia</taxon>
        <taxon>Lophotrochozoa</taxon>
        <taxon>Mollusca</taxon>
        <taxon>Bivalvia</taxon>
        <taxon>Autobranchia</taxon>
        <taxon>Heteroconchia</taxon>
        <taxon>Euheterodonta</taxon>
        <taxon>Imparidentia</taxon>
        <taxon>Neoheterodontei</taxon>
        <taxon>Myida</taxon>
        <taxon>Dreissenoidea</taxon>
        <taxon>Dreissenidae</taxon>
        <taxon>Dreissena</taxon>
    </lineage>
</organism>
<sequence length="91" mass="9993">MAQSEPGGEEEANNHRIEADDESPSILTAEVEEEALSLKKGKISEGEQRTFQADCTMPKDLVCEDVAKRVHPVSGYPTYRKGATGFFHIAL</sequence>
<proteinExistence type="predicted"/>
<dbReference type="Proteomes" id="UP000828390">
    <property type="component" value="Unassembled WGS sequence"/>
</dbReference>
<feature type="region of interest" description="Disordered" evidence="1">
    <location>
        <begin position="1"/>
        <end position="24"/>
    </location>
</feature>
<evidence type="ECO:0000313" key="2">
    <source>
        <dbReference type="EMBL" id="KAH3821438.1"/>
    </source>
</evidence>
<dbReference type="EMBL" id="JAIWYP010000005">
    <property type="protein sequence ID" value="KAH3821438.1"/>
    <property type="molecule type" value="Genomic_DNA"/>
</dbReference>
<evidence type="ECO:0000256" key="1">
    <source>
        <dbReference type="SAM" id="MobiDB-lite"/>
    </source>
</evidence>
<protein>
    <submittedName>
        <fullName evidence="2">Uncharacterized protein</fullName>
    </submittedName>
</protein>
<comment type="caution">
    <text evidence="2">The sequence shown here is derived from an EMBL/GenBank/DDBJ whole genome shotgun (WGS) entry which is preliminary data.</text>
</comment>
<reference evidence="2" key="1">
    <citation type="journal article" date="2019" name="bioRxiv">
        <title>The Genome of the Zebra Mussel, Dreissena polymorpha: A Resource for Invasive Species Research.</title>
        <authorList>
            <person name="McCartney M.A."/>
            <person name="Auch B."/>
            <person name="Kono T."/>
            <person name="Mallez S."/>
            <person name="Zhang Y."/>
            <person name="Obille A."/>
            <person name="Becker A."/>
            <person name="Abrahante J.E."/>
            <person name="Garbe J."/>
            <person name="Badalamenti J.P."/>
            <person name="Herman A."/>
            <person name="Mangelson H."/>
            <person name="Liachko I."/>
            <person name="Sullivan S."/>
            <person name="Sone E.D."/>
            <person name="Koren S."/>
            <person name="Silverstein K.A.T."/>
            <person name="Beckman K.B."/>
            <person name="Gohl D.M."/>
        </authorList>
    </citation>
    <scope>NUCLEOTIDE SEQUENCE</scope>
    <source>
        <strain evidence="2">Duluth1</strain>
        <tissue evidence="2">Whole animal</tissue>
    </source>
</reference>
<evidence type="ECO:0000313" key="3">
    <source>
        <dbReference type="Proteomes" id="UP000828390"/>
    </source>
</evidence>
<accession>A0A9D4GR45</accession>
<dbReference type="AlphaFoldDB" id="A0A9D4GR45"/>
<keyword evidence="3" id="KW-1185">Reference proteome</keyword>
<name>A0A9D4GR45_DREPO</name>
<gene>
    <name evidence="2" type="ORF">DPMN_123202</name>
</gene>
<reference evidence="2" key="2">
    <citation type="submission" date="2020-11" db="EMBL/GenBank/DDBJ databases">
        <authorList>
            <person name="McCartney M.A."/>
            <person name="Auch B."/>
            <person name="Kono T."/>
            <person name="Mallez S."/>
            <person name="Becker A."/>
            <person name="Gohl D.M."/>
            <person name="Silverstein K.A.T."/>
            <person name="Koren S."/>
            <person name="Bechman K.B."/>
            <person name="Herman A."/>
            <person name="Abrahante J.E."/>
            <person name="Garbe J."/>
        </authorList>
    </citation>
    <scope>NUCLEOTIDE SEQUENCE</scope>
    <source>
        <strain evidence="2">Duluth1</strain>
        <tissue evidence="2">Whole animal</tissue>
    </source>
</reference>